<dbReference type="Gene3D" id="1.25.10.10">
    <property type="entry name" value="Leucine-rich Repeat Variant"/>
    <property type="match status" value="2"/>
</dbReference>
<gene>
    <name evidence="3" type="ORF">STAS_08491</name>
</gene>
<dbReference type="Proteomes" id="UP000325081">
    <property type="component" value="Unassembled WGS sequence"/>
</dbReference>
<reference evidence="4" key="1">
    <citation type="journal article" date="2019" name="Curr. Biol.">
        <title>Genome Sequence of Striga asiatica Provides Insight into the Evolution of Plant Parasitism.</title>
        <authorList>
            <person name="Yoshida S."/>
            <person name="Kim S."/>
            <person name="Wafula E.K."/>
            <person name="Tanskanen J."/>
            <person name="Kim Y.M."/>
            <person name="Honaas L."/>
            <person name="Yang Z."/>
            <person name="Spallek T."/>
            <person name="Conn C.E."/>
            <person name="Ichihashi Y."/>
            <person name="Cheong K."/>
            <person name="Cui S."/>
            <person name="Der J.P."/>
            <person name="Gundlach H."/>
            <person name="Jiao Y."/>
            <person name="Hori C."/>
            <person name="Ishida J.K."/>
            <person name="Kasahara H."/>
            <person name="Kiba T."/>
            <person name="Kim M.S."/>
            <person name="Koo N."/>
            <person name="Laohavisit A."/>
            <person name="Lee Y.H."/>
            <person name="Lumba S."/>
            <person name="McCourt P."/>
            <person name="Mortimer J.C."/>
            <person name="Mutuku J.M."/>
            <person name="Nomura T."/>
            <person name="Sasaki-Sekimoto Y."/>
            <person name="Seto Y."/>
            <person name="Wang Y."/>
            <person name="Wakatake T."/>
            <person name="Sakakibara H."/>
            <person name="Demura T."/>
            <person name="Yamaguchi S."/>
            <person name="Yoneyama K."/>
            <person name="Manabe R.I."/>
            <person name="Nelson D.C."/>
            <person name="Schulman A.H."/>
            <person name="Timko M.P."/>
            <person name="dePamphilis C.W."/>
            <person name="Choi D."/>
            <person name="Shirasu K."/>
        </authorList>
    </citation>
    <scope>NUCLEOTIDE SEQUENCE [LARGE SCALE GENOMIC DNA]</scope>
    <source>
        <strain evidence="4">cv. UVA1</strain>
    </source>
</reference>
<sequence>MEGCELHADSSTTQNWDELFDTYAKVIACDDDALKIRATVKLAKMSRYAPGNVLARTLPILLELLENPSAAQAATAYCLKHIASKCEGKLANIIAQLGGIRILLKLLPDSEHELKRTTLKCLRNIVSFSIPSRSILASSGGIETVVSMLASSPGDCEVILLEILSALSLLREVRKSLCESRQARFLVRAAGLGCLVSRARAAQAIGLMGVNKRARAELVEAGAMHVLARLLNEGDELTRLVAGNALGVILVRVGPTGRTGVVPLYIDMLRCRDPTFREIAEDVLCVLAVDEGNAVEIAEQLMGILRGNDSGAKATAADVVWALVGQECSARVMWDSGVVEIVVELLKDEEDGSVRENASGVVARLSYSGGDRAALARCGAIPLLVRMMLGDDESGGDKEYAAEALLNFSTDPLWSDEVTCVMDNRLFRNMCDSLRRAWAMEENVDAISRGIRMEESDL</sequence>
<keyword evidence="4" id="KW-1185">Reference proteome</keyword>
<comment type="caution">
    <text evidence="3">The sequence shown here is derived from an EMBL/GenBank/DDBJ whole genome shotgun (WGS) entry which is preliminary data.</text>
</comment>
<organism evidence="3 4">
    <name type="scientific">Striga asiatica</name>
    <name type="common">Asiatic witchweed</name>
    <name type="synonym">Buchnera asiatica</name>
    <dbReference type="NCBI Taxonomy" id="4170"/>
    <lineage>
        <taxon>Eukaryota</taxon>
        <taxon>Viridiplantae</taxon>
        <taxon>Streptophyta</taxon>
        <taxon>Embryophyta</taxon>
        <taxon>Tracheophyta</taxon>
        <taxon>Spermatophyta</taxon>
        <taxon>Magnoliopsida</taxon>
        <taxon>eudicotyledons</taxon>
        <taxon>Gunneridae</taxon>
        <taxon>Pentapetalae</taxon>
        <taxon>asterids</taxon>
        <taxon>lamiids</taxon>
        <taxon>Lamiales</taxon>
        <taxon>Orobanchaceae</taxon>
        <taxon>Buchnereae</taxon>
        <taxon>Striga</taxon>
    </lineage>
</organism>
<dbReference type="EMBL" id="BKCP01004605">
    <property type="protein sequence ID" value="GER32430.1"/>
    <property type="molecule type" value="Genomic_DNA"/>
</dbReference>
<feature type="repeat" description="ARM" evidence="2">
    <location>
        <begin position="337"/>
        <end position="380"/>
    </location>
</feature>
<evidence type="ECO:0000256" key="1">
    <source>
        <dbReference type="ARBA" id="ARBA00022737"/>
    </source>
</evidence>
<evidence type="ECO:0000256" key="2">
    <source>
        <dbReference type="PROSITE-ProRule" id="PRU00259"/>
    </source>
</evidence>
<dbReference type="PROSITE" id="PS50176">
    <property type="entry name" value="ARM_REPEAT"/>
    <property type="match status" value="2"/>
</dbReference>
<protein>
    <submittedName>
        <fullName evidence="3">ARM repeat superfamily protein</fullName>
    </submittedName>
</protein>
<dbReference type="SUPFAM" id="SSF48371">
    <property type="entry name" value="ARM repeat"/>
    <property type="match status" value="1"/>
</dbReference>
<evidence type="ECO:0000313" key="3">
    <source>
        <dbReference type="EMBL" id="GER32430.1"/>
    </source>
</evidence>
<proteinExistence type="predicted"/>
<dbReference type="InterPro" id="IPR011989">
    <property type="entry name" value="ARM-like"/>
</dbReference>
<dbReference type="PANTHER" id="PTHR46241:SF1">
    <property type="entry name" value="OUTER DYNEIN ARM-DOCKING COMPLEX SUBUNIT 2"/>
    <property type="match status" value="1"/>
</dbReference>
<name>A0A5A7PI05_STRAF</name>
<dbReference type="PANTHER" id="PTHR46241">
    <property type="entry name" value="ARMADILLO REPEAT-CONTAINING PROTEIN 4 ARMC4"/>
    <property type="match status" value="1"/>
</dbReference>
<evidence type="ECO:0000313" key="4">
    <source>
        <dbReference type="Proteomes" id="UP000325081"/>
    </source>
</evidence>
<dbReference type="InterPro" id="IPR000225">
    <property type="entry name" value="Armadillo"/>
</dbReference>
<accession>A0A5A7PI05</accession>
<feature type="repeat" description="ARM" evidence="2">
    <location>
        <begin position="98"/>
        <end position="140"/>
    </location>
</feature>
<dbReference type="InterPro" id="IPR016024">
    <property type="entry name" value="ARM-type_fold"/>
</dbReference>
<keyword evidence="1" id="KW-0677">Repeat</keyword>
<dbReference type="OrthoDB" id="409644at2759"/>
<dbReference type="AlphaFoldDB" id="A0A5A7PI05"/>
<dbReference type="SMART" id="SM00185">
    <property type="entry name" value="ARM"/>
    <property type="match status" value="6"/>
</dbReference>